<protein>
    <submittedName>
        <fullName evidence="2">DUF885 domain-containing protein</fullName>
    </submittedName>
</protein>
<comment type="caution">
    <text evidence="2">The sequence shown here is derived from an EMBL/GenBank/DDBJ whole genome shotgun (WGS) entry which is preliminary data.</text>
</comment>
<dbReference type="Pfam" id="PF05960">
    <property type="entry name" value="DUF885"/>
    <property type="match status" value="1"/>
</dbReference>
<accession>A0A501PNP3</accession>
<feature type="chain" id="PRO_5021411167" evidence="1">
    <location>
        <begin position="23"/>
        <end position="583"/>
    </location>
</feature>
<keyword evidence="1" id="KW-0732">Signal</keyword>
<dbReference type="Proteomes" id="UP000319148">
    <property type="component" value="Unassembled WGS sequence"/>
</dbReference>
<proteinExistence type="predicted"/>
<dbReference type="PANTHER" id="PTHR33361">
    <property type="entry name" value="GLR0591 PROTEIN"/>
    <property type="match status" value="1"/>
</dbReference>
<gene>
    <name evidence="2" type="ORF">FIV46_06150</name>
</gene>
<dbReference type="AlphaFoldDB" id="A0A501PNP3"/>
<name>A0A501PNP3_9PROT</name>
<organism evidence="2 3">
    <name type="scientific">Emcibacter nanhaiensis</name>
    <dbReference type="NCBI Taxonomy" id="1505037"/>
    <lineage>
        <taxon>Bacteria</taxon>
        <taxon>Pseudomonadati</taxon>
        <taxon>Pseudomonadota</taxon>
        <taxon>Alphaproteobacteria</taxon>
        <taxon>Emcibacterales</taxon>
        <taxon>Emcibacteraceae</taxon>
        <taxon>Emcibacter</taxon>
    </lineage>
</organism>
<dbReference type="PANTHER" id="PTHR33361:SF2">
    <property type="entry name" value="DUF885 DOMAIN-CONTAINING PROTEIN"/>
    <property type="match status" value="1"/>
</dbReference>
<evidence type="ECO:0000313" key="3">
    <source>
        <dbReference type="Proteomes" id="UP000319148"/>
    </source>
</evidence>
<dbReference type="RefSeq" id="WP_139939514.1">
    <property type="nucleotide sequence ID" value="NZ_JBHSYP010000003.1"/>
</dbReference>
<dbReference type="EMBL" id="VFIY01000005">
    <property type="protein sequence ID" value="TPD61788.1"/>
    <property type="molecule type" value="Genomic_DNA"/>
</dbReference>
<feature type="signal peptide" evidence="1">
    <location>
        <begin position="1"/>
        <end position="22"/>
    </location>
</feature>
<sequence>MKLKTAFSVVLLAGALALPVQADETKGFRKILDDSWEYAMKEFPTYASYLGDKRYNDQLDHASLKDEERRAEHTKKILARLDKIQLSKLSAEDQLNYKLFRTEVERDIEAHTFKNYLFNITNRGGWHMDFAQLPSLLSFTKEKDYRDFISRLNAYPRFNAENMEVMKEAIREGFVHACASMEGYETSISTHIVKDVEKSALYAPFVKMPDMIPADTQAELRAEAKKAIMDKVVPAYQALYELYTEDYQPHCMKQVGALHWPNGKAYYEHRVRQYTTTDMTPQEVHEKGLSEVKRIRGEMMDVIKEVGFDGGLQEFIEFLRTDPQFYAKTPEELLGKASTIAKKMDGQLPKLFGHLPRQPYGIAVIPADIAEKTTTAYYMPGAPDGSRAGFYYVNTSLLDSRPLYTLESLTLHEAVPGHHLQIALASETDLPNFRRYGGYTVFVEGWGLYAERLGLEVGFYEDPYSNFGRLSYEMWRALRLVVDTGMHYLGWTRQQAIDFMAENSALSLHNITAEVDRYITWPGQALAYKTGELKIRELRARAEEALGEDFDLRAFHDEILRHGAVPISVLEDIVDNWIKTRKS</sequence>
<evidence type="ECO:0000256" key="1">
    <source>
        <dbReference type="SAM" id="SignalP"/>
    </source>
</evidence>
<dbReference type="InterPro" id="IPR010281">
    <property type="entry name" value="DUF885"/>
</dbReference>
<dbReference type="OrthoDB" id="9763405at2"/>
<reference evidence="3" key="1">
    <citation type="submission" date="2019-06" db="EMBL/GenBank/DDBJ databases">
        <title>The complete genome of Emcibacter congregatus ZYLT.</title>
        <authorList>
            <person name="Zhao Z."/>
        </authorList>
    </citation>
    <scope>NUCLEOTIDE SEQUENCE [LARGE SCALE GENOMIC DNA]</scope>
    <source>
        <strain evidence="3">MCCC 1A06723</strain>
    </source>
</reference>
<evidence type="ECO:0000313" key="2">
    <source>
        <dbReference type="EMBL" id="TPD61788.1"/>
    </source>
</evidence>
<keyword evidence="3" id="KW-1185">Reference proteome</keyword>